<gene>
    <name evidence="1" type="ORF">I7I51_07979</name>
</gene>
<evidence type="ECO:0000313" key="1">
    <source>
        <dbReference type="EMBL" id="QSS58552.1"/>
    </source>
</evidence>
<proteinExistence type="predicted"/>
<dbReference type="AlphaFoldDB" id="A0A8A1M284"/>
<evidence type="ECO:0000313" key="2">
    <source>
        <dbReference type="Proteomes" id="UP000663671"/>
    </source>
</evidence>
<dbReference type="Proteomes" id="UP000663671">
    <property type="component" value="Chromosome 2"/>
</dbReference>
<reference evidence="1" key="1">
    <citation type="submission" date="2021-01" db="EMBL/GenBank/DDBJ databases">
        <title>Chromosome-level genome assembly of a human fungal pathogen reveals clustering of transcriptionally co-regulated genes.</title>
        <authorList>
            <person name="Voorhies M."/>
            <person name="Cohen S."/>
            <person name="Shea T.P."/>
            <person name="Petrus S."/>
            <person name="Munoz J.F."/>
            <person name="Poplawski S."/>
            <person name="Goldman W.E."/>
            <person name="Michael T."/>
            <person name="Cuomo C.A."/>
            <person name="Sil A."/>
            <person name="Beyhan S."/>
        </authorList>
    </citation>
    <scope>NUCLEOTIDE SEQUENCE</scope>
    <source>
        <strain evidence="1">WU24</strain>
    </source>
</reference>
<accession>A0A8A1M284</accession>
<dbReference type="EMBL" id="CP069109">
    <property type="protein sequence ID" value="QSS58552.1"/>
    <property type="molecule type" value="Genomic_DNA"/>
</dbReference>
<protein>
    <submittedName>
        <fullName evidence="1">Uncharacterized protein</fullName>
    </submittedName>
</protein>
<dbReference type="OrthoDB" id="10498650at2759"/>
<name>A0A8A1M284_AJECA</name>
<sequence>MMPSRTYSHIRKIDESQGRSGKRFIFAFETCNTDIEPGRVHDQAGEGHDDISLTEERVAFVGCTVHEDDYTPTDRGSFSIGKPNRPHIPGCAWHRSGLPCYCAMHITVLD</sequence>
<organism evidence="1 2">
    <name type="scientific">Ajellomyces capsulatus</name>
    <name type="common">Darling's disease fungus</name>
    <name type="synonym">Histoplasma capsulatum</name>
    <dbReference type="NCBI Taxonomy" id="5037"/>
    <lineage>
        <taxon>Eukaryota</taxon>
        <taxon>Fungi</taxon>
        <taxon>Dikarya</taxon>
        <taxon>Ascomycota</taxon>
        <taxon>Pezizomycotina</taxon>
        <taxon>Eurotiomycetes</taxon>
        <taxon>Eurotiomycetidae</taxon>
        <taxon>Onygenales</taxon>
        <taxon>Ajellomycetaceae</taxon>
        <taxon>Histoplasma</taxon>
    </lineage>
</organism>
<dbReference type="VEuPathDB" id="FungiDB:I7I51_07979"/>